<comment type="caution">
    <text evidence="6">The sequence shown here is derived from an EMBL/GenBank/DDBJ whole genome shotgun (WGS) entry which is preliminary data.</text>
</comment>
<evidence type="ECO:0000256" key="2">
    <source>
        <dbReference type="ARBA" id="ARBA00023136"/>
    </source>
</evidence>
<dbReference type="GO" id="GO:0016559">
    <property type="term" value="P:peroxisome fission"/>
    <property type="evidence" value="ECO:0007669"/>
    <property type="project" value="InterPro"/>
</dbReference>
<keyword evidence="7" id="KW-1185">Reference proteome</keyword>
<keyword evidence="3" id="KW-0576">Peroxisome</keyword>
<comment type="subcellular location">
    <subcellularLocation>
        <location evidence="4">Peroxisome membrane</location>
    </subcellularLocation>
</comment>
<dbReference type="AlphaFoldDB" id="A0A642V8J4"/>
<evidence type="ECO:0000256" key="5">
    <source>
        <dbReference type="SAM" id="Coils"/>
    </source>
</evidence>
<dbReference type="InterPro" id="IPR008733">
    <property type="entry name" value="PEX11"/>
</dbReference>
<evidence type="ECO:0000256" key="4">
    <source>
        <dbReference type="ARBA" id="ARBA00046271"/>
    </source>
</evidence>
<dbReference type="OrthoDB" id="411017at2759"/>
<sequence length="214" mass="24734">MVSLAGREKVMRTVQYWSRFFAFYLYRRGYSKETIAFWKNLQTQLATSRKLFRIGKPLTHAKLAVAAYANKNEDLLVRLTTIGRQIGYFGYMALDTVMWLHAVRVKQFTPERFGNIQKVAYRFWLFGLVSNLINSSRRYYRASASERALQAENEKDEESAKKVCAEKRAATKQFVWDLLDTAMPLSALKIVELDEGFVGLCGLITSLFGLKQVW</sequence>
<dbReference type="PANTHER" id="PTHR12652:SF50">
    <property type="entry name" value="PEROXIN 11"/>
    <property type="match status" value="1"/>
</dbReference>
<accession>A0A642V8J4</accession>
<dbReference type="Pfam" id="PF05648">
    <property type="entry name" value="PEX11"/>
    <property type="match status" value="1"/>
</dbReference>
<evidence type="ECO:0008006" key="8">
    <source>
        <dbReference type="Google" id="ProtNLM"/>
    </source>
</evidence>
<reference evidence="6" key="1">
    <citation type="journal article" date="2019" name="G3 (Bethesda)">
        <title>Genome Assemblies of Two Rare Opportunistic Yeast Pathogens: Diutina rugosa (syn. Candida rugosa) and Trichomonascus ciferrii (syn. Candida ciferrii).</title>
        <authorList>
            <person name="Mixao V."/>
            <person name="Saus E."/>
            <person name="Hansen A.P."/>
            <person name="Lass-Florl C."/>
            <person name="Gabaldon T."/>
        </authorList>
    </citation>
    <scope>NUCLEOTIDE SEQUENCE</scope>
    <source>
        <strain evidence="6">CBS 4856</strain>
    </source>
</reference>
<dbReference type="Proteomes" id="UP000761534">
    <property type="component" value="Unassembled WGS sequence"/>
</dbReference>
<gene>
    <name evidence="6" type="ORF">TRICI_001427</name>
</gene>
<keyword evidence="1" id="KW-0962">Peroxisome biogenesis</keyword>
<proteinExistence type="predicted"/>
<organism evidence="6 7">
    <name type="scientific">Trichomonascus ciferrii</name>
    <dbReference type="NCBI Taxonomy" id="44093"/>
    <lineage>
        <taxon>Eukaryota</taxon>
        <taxon>Fungi</taxon>
        <taxon>Dikarya</taxon>
        <taxon>Ascomycota</taxon>
        <taxon>Saccharomycotina</taxon>
        <taxon>Dipodascomycetes</taxon>
        <taxon>Dipodascales</taxon>
        <taxon>Trichomonascaceae</taxon>
        <taxon>Trichomonascus</taxon>
        <taxon>Trichomonascus ciferrii complex</taxon>
    </lineage>
</organism>
<evidence type="ECO:0000256" key="3">
    <source>
        <dbReference type="ARBA" id="ARBA00023140"/>
    </source>
</evidence>
<dbReference type="EMBL" id="SWFS01000099">
    <property type="protein sequence ID" value="KAA8916432.1"/>
    <property type="molecule type" value="Genomic_DNA"/>
</dbReference>
<dbReference type="PANTHER" id="PTHR12652">
    <property type="entry name" value="PEROXISOMAL BIOGENESIS FACTOR 11"/>
    <property type="match status" value="1"/>
</dbReference>
<protein>
    <recommendedName>
        <fullName evidence="8">Peroxisomal biogenesis factor 11</fullName>
    </recommendedName>
</protein>
<feature type="coiled-coil region" evidence="5">
    <location>
        <begin position="141"/>
        <end position="168"/>
    </location>
</feature>
<name>A0A642V8J4_9ASCO</name>
<dbReference type="GO" id="GO:0005778">
    <property type="term" value="C:peroxisomal membrane"/>
    <property type="evidence" value="ECO:0007669"/>
    <property type="project" value="UniProtKB-SubCell"/>
</dbReference>
<evidence type="ECO:0000313" key="7">
    <source>
        <dbReference type="Proteomes" id="UP000761534"/>
    </source>
</evidence>
<evidence type="ECO:0000256" key="1">
    <source>
        <dbReference type="ARBA" id="ARBA00022593"/>
    </source>
</evidence>
<keyword evidence="5" id="KW-0175">Coiled coil</keyword>
<evidence type="ECO:0000313" key="6">
    <source>
        <dbReference type="EMBL" id="KAA8916432.1"/>
    </source>
</evidence>
<keyword evidence="2" id="KW-0472">Membrane</keyword>
<dbReference type="VEuPathDB" id="FungiDB:TRICI_001427"/>